<name>A0A0D3IH89_EMIH1</name>
<protein>
    <recommendedName>
        <fullName evidence="1">Thiamine pyrophosphate enzyme TPP-binding domain-containing protein</fullName>
    </recommendedName>
</protein>
<sequence length="417" mass="45204">MGACGSSAKAAKPADVNVAIAVGAEGLSKAIATASQATADVSKTAGASTRFVMDTVVNSVGESVCFMKSALQNPTNKNISLLETTASAARKMAQKEAGFYRTMAESNFVHSPDCVLSMSVDGTKRVHPALGVIRLDYNYPAAVGDIAHSGSFTAFIAGVKYLVQAKKVCAITGDCGFMMHFQEFASLLTRVPVFLSSLCILPAIKAAYGPSQQIAIFTANKATLEPMRELIERTCAVQVGEERFVIVDCKDVPGFEAVERGEAVDTLKVEPGMVELAKRVVSKHPVVAILMECTELPPYSDAVRAATGLPVWDALSCCDFFVGSMKDNDRCGMADWQEEWDREQDWYKFGHELNTEERGRLESYFSQEKLRHELLAVALLVEQAVPPLQLRHEHAITVVDQPAEHAGQLSQLIEAHL</sequence>
<reference evidence="2" key="2">
    <citation type="submission" date="2024-10" db="UniProtKB">
        <authorList>
            <consortium name="EnsemblProtists"/>
        </authorList>
    </citation>
    <scope>IDENTIFICATION</scope>
</reference>
<dbReference type="InterPro" id="IPR011766">
    <property type="entry name" value="TPP_enzyme_TPP-bd"/>
</dbReference>
<dbReference type="GeneID" id="17256859"/>
<dbReference type="KEGG" id="ehx:EMIHUDRAFT_215355"/>
<reference evidence="3" key="1">
    <citation type="journal article" date="2013" name="Nature">
        <title>Pan genome of the phytoplankton Emiliania underpins its global distribution.</title>
        <authorList>
            <person name="Read B.A."/>
            <person name="Kegel J."/>
            <person name="Klute M.J."/>
            <person name="Kuo A."/>
            <person name="Lefebvre S.C."/>
            <person name="Maumus F."/>
            <person name="Mayer C."/>
            <person name="Miller J."/>
            <person name="Monier A."/>
            <person name="Salamov A."/>
            <person name="Young J."/>
            <person name="Aguilar M."/>
            <person name="Claverie J.M."/>
            <person name="Frickenhaus S."/>
            <person name="Gonzalez K."/>
            <person name="Herman E.K."/>
            <person name="Lin Y.C."/>
            <person name="Napier J."/>
            <person name="Ogata H."/>
            <person name="Sarno A.F."/>
            <person name="Shmutz J."/>
            <person name="Schroeder D."/>
            <person name="de Vargas C."/>
            <person name="Verret F."/>
            <person name="von Dassow P."/>
            <person name="Valentin K."/>
            <person name="Van de Peer Y."/>
            <person name="Wheeler G."/>
            <person name="Dacks J.B."/>
            <person name="Delwiche C.F."/>
            <person name="Dyhrman S.T."/>
            <person name="Glockner G."/>
            <person name="John U."/>
            <person name="Richards T."/>
            <person name="Worden A.Z."/>
            <person name="Zhang X."/>
            <person name="Grigoriev I.V."/>
            <person name="Allen A.E."/>
            <person name="Bidle K."/>
            <person name="Borodovsky M."/>
            <person name="Bowler C."/>
            <person name="Brownlee C."/>
            <person name="Cock J.M."/>
            <person name="Elias M."/>
            <person name="Gladyshev V.N."/>
            <person name="Groth M."/>
            <person name="Guda C."/>
            <person name="Hadaegh A."/>
            <person name="Iglesias-Rodriguez M.D."/>
            <person name="Jenkins J."/>
            <person name="Jones B.M."/>
            <person name="Lawson T."/>
            <person name="Leese F."/>
            <person name="Lindquist E."/>
            <person name="Lobanov A."/>
            <person name="Lomsadze A."/>
            <person name="Malik S.B."/>
            <person name="Marsh M.E."/>
            <person name="Mackinder L."/>
            <person name="Mock T."/>
            <person name="Mueller-Roeber B."/>
            <person name="Pagarete A."/>
            <person name="Parker M."/>
            <person name="Probert I."/>
            <person name="Quesneville H."/>
            <person name="Raines C."/>
            <person name="Rensing S.A."/>
            <person name="Riano-Pachon D.M."/>
            <person name="Richier S."/>
            <person name="Rokitta S."/>
            <person name="Shiraiwa Y."/>
            <person name="Soanes D.M."/>
            <person name="van der Giezen M."/>
            <person name="Wahlund T.M."/>
            <person name="Williams B."/>
            <person name="Wilson W."/>
            <person name="Wolfe G."/>
            <person name="Wurch L.L."/>
        </authorList>
    </citation>
    <scope>NUCLEOTIDE SEQUENCE</scope>
</reference>
<evidence type="ECO:0000313" key="2">
    <source>
        <dbReference type="EnsemblProtists" id="EOD10624"/>
    </source>
</evidence>
<dbReference type="EnsemblProtists" id="EOD10624">
    <property type="protein sequence ID" value="EOD10624"/>
    <property type="gene ID" value="EMIHUDRAFT_215355"/>
</dbReference>
<feature type="domain" description="Thiamine pyrophosphate enzyme TPP-binding" evidence="1">
    <location>
        <begin position="150"/>
        <end position="190"/>
    </location>
</feature>
<dbReference type="Pfam" id="PF02775">
    <property type="entry name" value="TPP_enzyme_C"/>
    <property type="match status" value="1"/>
</dbReference>
<dbReference type="AlphaFoldDB" id="A0A0D3IH89"/>
<keyword evidence="3" id="KW-1185">Reference proteome</keyword>
<organism evidence="2 3">
    <name type="scientific">Emiliania huxleyi (strain CCMP1516)</name>
    <dbReference type="NCBI Taxonomy" id="280463"/>
    <lineage>
        <taxon>Eukaryota</taxon>
        <taxon>Haptista</taxon>
        <taxon>Haptophyta</taxon>
        <taxon>Prymnesiophyceae</taxon>
        <taxon>Isochrysidales</taxon>
        <taxon>Noelaerhabdaceae</taxon>
        <taxon>Emiliania</taxon>
    </lineage>
</organism>
<evidence type="ECO:0000313" key="3">
    <source>
        <dbReference type="Proteomes" id="UP000013827"/>
    </source>
</evidence>
<dbReference type="GO" id="GO:0003824">
    <property type="term" value="F:catalytic activity"/>
    <property type="evidence" value="ECO:0007669"/>
    <property type="project" value="InterPro"/>
</dbReference>
<dbReference type="HOGENOM" id="CLU_054670_0_0_1"/>
<accession>A0A0D3IH89</accession>
<dbReference type="PaxDb" id="2903-EOD10624"/>
<dbReference type="eggNOG" id="ENOG502RZWQ">
    <property type="taxonomic scope" value="Eukaryota"/>
</dbReference>
<proteinExistence type="predicted"/>
<evidence type="ECO:0000259" key="1">
    <source>
        <dbReference type="Pfam" id="PF02775"/>
    </source>
</evidence>
<dbReference type="Proteomes" id="UP000013827">
    <property type="component" value="Unassembled WGS sequence"/>
</dbReference>
<dbReference type="RefSeq" id="XP_005763053.1">
    <property type="nucleotide sequence ID" value="XM_005762996.1"/>
</dbReference>
<dbReference type="GO" id="GO:0030976">
    <property type="term" value="F:thiamine pyrophosphate binding"/>
    <property type="evidence" value="ECO:0007669"/>
    <property type="project" value="InterPro"/>
</dbReference>